<sequence length="977" mass="112996">MWKKVILFGLFIVYSINQSNKCNAAKIGSYKVKRSIDLNDIYHYSGHQNKLPEKVIPSSYHLKIEPSVDKGTFKGQVKINLTCMDILDRITVNAHPDLQISSDVKIRELPSEKTDEDGPVPMELNVAKIELPTSTKYWLIIHLEQILKIGNRIELQIDYVGNLTTNKTSGLFMNEYVDSDGNRHQFIATYLRMNHAQEMFPCLVDPQYKAKFKLSVKHSRTVKSTSNTPLETMTSISEEPDMVWSHFTETPEMSTYQLALVVSDFDHIVPNLQIDEIDGTKLDIKIWARSEYLETLKNVPDKIVRIMNYLQKYFNCSIGLTKLDIMAIPMFNAVKASDSWGLMFFKESELRSSLIWNTAYELIYQWIGQYITPYSWNDAPVSKTINSFLASLTTVDINPDEMEGKWPMTILYSLYYEFGKTVPFSRVAGIRYEAIAAKAELVFRMFNYTLGKDVFREGVRNFIQQQRDEKVPRVFVGEDIYNRLNEAASETANLPEGLNVFGISTTWISYDRLPLVTVIRDYESGEIILSQKIYMREPPPPSNNKVPAQWDIPIIILPETELDHCVTSFDTKPYVWLTKGNEQKNVTVKDVASKDHFIIVNPEEIGMFPVNYDPCNWKKISQFLQGKQRENIPVLTRAKLLHDSWNLAYAGELCFAIALNMTLFLKEERSHVVWEPVFTMIDHIGKRIEGSDVYYKFEAYIRSLLKPLYEELGDKPQPNEPSWKVHIRGLAKNFLCRAGYEPCVKEAREQFNKWLMEPEPDKGNPVANEYICPVFKWGTNEEWEFGLQRVINFPLNSPERKQNERTYLLKTLAGCPKDSYKIQRLLNVTILDQNDNFTDSDIHLIFNMLTGGVAGYTTLFNFLAEHWDTVQRRFEDKNHLWDGIINSATSSFKTQEGYNMVSELYQNRNGQFDSANNIIQEALENIKLETKWRDDNFPVIEAWLDENLAENQSPYYNVDENISITNINTIITTTTQP</sequence>
<dbReference type="Pfam" id="PF01433">
    <property type="entry name" value="Peptidase_M1"/>
    <property type="match status" value="1"/>
</dbReference>
<evidence type="ECO:0000256" key="6">
    <source>
        <dbReference type="ARBA" id="ARBA00022723"/>
    </source>
</evidence>
<dbReference type="SUPFAM" id="SSF63737">
    <property type="entry name" value="Leukotriene A4 hydrolase N-terminal domain"/>
    <property type="match status" value="1"/>
</dbReference>
<feature type="domain" description="ERAP1-like C-terminal" evidence="13">
    <location>
        <begin position="597"/>
        <end position="927"/>
    </location>
</feature>
<evidence type="ECO:0000259" key="14">
    <source>
        <dbReference type="Pfam" id="PF17900"/>
    </source>
</evidence>
<evidence type="ECO:0000256" key="5">
    <source>
        <dbReference type="ARBA" id="ARBA00022670"/>
    </source>
</evidence>
<dbReference type="Gene3D" id="2.60.40.1730">
    <property type="entry name" value="tricorn interacting facor f3 domain"/>
    <property type="match status" value="1"/>
</dbReference>
<dbReference type="GO" id="GO:0004177">
    <property type="term" value="F:aminopeptidase activity"/>
    <property type="evidence" value="ECO:0007669"/>
    <property type="project" value="UniProtKB-KW"/>
</dbReference>
<dbReference type="InterPro" id="IPR024571">
    <property type="entry name" value="ERAP1-like_C_dom"/>
</dbReference>
<dbReference type="Gene3D" id="1.25.50.20">
    <property type="match status" value="1"/>
</dbReference>
<comment type="cofactor">
    <cofactor evidence="1">
        <name>Zn(2+)</name>
        <dbReference type="ChEBI" id="CHEBI:29105"/>
    </cofactor>
</comment>
<keyword evidence="4" id="KW-0325">Glycoprotein</keyword>
<keyword evidence="6" id="KW-0479">Metal-binding</keyword>
<keyword evidence="5" id="KW-0645">Protease</keyword>
<evidence type="ECO:0000256" key="4">
    <source>
        <dbReference type="ARBA" id="ARBA00022622"/>
    </source>
</evidence>
<dbReference type="PANTHER" id="PTHR11533:SF18">
    <property type="entry name" value="FI02158P"/>
    <property type="match status" value="1"/>
</dbReference>
<evidence type="ECO:0000259" key="13">
    <source>
        <dbReference type="Pfam" id="PF11838"/>
    </source>
</evidence>
<keyword evidence="10" id="KW-0449">Lipoprotein</keyword>
<evidence type="ECO:0000256" key="7">
    <source>
        <dbReference type="ARBA" id="ARBA00022801"/>
    </source>
</evidence>
<dbReference type="SUPFAM" id="SSF55486">
    <property type="entry name" value="Metalloproteases ('zincins'), catalytic domain"/>
    <property type="match status" value="1"/>
</dbReference>
<dbReference type="InterPro" id="IPR042097">
    <property type="entry name" value="Aminopeptidase_N-like_N_sf"/>
</dbReference>
<evidence type="ECO:0000256" key="8">
    <source>
        <dbReference type="ARBA" id="ARBA00022833"/>
    </source>
</evidence>
<feature type="domain" description="Aminopeptidase N-like N-terminal" evidence="14">
    <location>
        <begin position="57"/>
        <end position="256"/>
    </location>
</feature>
<organism evidence="15 16">
    <name type="scientific">Polistes dominula</name>
    <name type="common">European paper wasp</name>
    <name type="synonym">Vespa dominula</name>
    <dbReference type="NCBI Taxonomy" id="743375"/>
    <lineage>
        <taxon>Eukaryota</taxon>
        <taxon>Metazoa</taxon>
        <taxon>Ecdysozoa</taxon>
        <taxon>Arthropoda</taxon>
        <taxon>Hexapoda</taxon>
        <taxon>Insecta</taxon>
        <taxon>Pterygota</taxon>
        <taxon>Neoptera</taxon>
        <taxon>Endopterygota</taxon>
        <taxon>Hymenoptera</taxon>
        <taxon>Apocrita</taxon>
        <taxon>Aculeata</taxon>
        <taxon>Vespoidea</taxon>
        <taxon>Vespidae</taxon>
        <taxon>Polistinae</taxon>
        <taxon>Polistini</taxon>
        <taxon>Polistes</taxon>
    </lineage>
</organism>
<gene>
    <name evidence="16" type="primary">LOC107071682</name>
</gene>
<dbReference type="Gene3D" id="1.10.390.10">
    <property type="entry name" value="Neutral Protease Domain 2"/>
    <property type="match status" value="1"/>
</dbReference>
<evidence type="ECO:0000259" key="12">
    <source>
        <dbReference type="Pfam" id="PF01433"/>
    </source>
</evidence>
<dbReference type="Gene3D" id="2.60.40.1910">
    <property type="match status" value="1"/>
</dbReference>
<keyword evidence="16" id="KW-0031">Aminopeptidase</keyword>
<evidence type="ECO:0000313" key="16">
    <source>
        <dbReference type="RefSeq" id="XP_015186366.1"/>
    </source>
</evidence>
<keyword evidence="11" id="KW-0732">Signal</keyword>
<dbReference type="RefSeq" id="XP_015186366.1">
    <property type="nucleotide sequence ID" value="XM_015330880.1"/>
</dbReference>
<dbReference type="InterPro" id="IPR014782">
    <property type="entry name" value="Peptidase_M1_dom"/>
</dbReference>
<evidence type="ECO:0000256" key="3">
    <source>
        <dbReference type="ARBA" id="ARBA00010136"/>
    </source>
</evidence>
<dbReference type="GeneID" id="107071682"/>
<keyword evidence="9" id="KW-0482">Metalloprotease</keyword>
<feature type="signal peptide" evidence="11">
    <location>
        <begin position="1"/>
        <end position="24"/>
    </location>
</feature>
<keyword evidence="8" id="KW-0862">Zinc</keyword>
<dbReference type="Proteomes" id="UP000694924">
    <property type="component" value="Unplaced"/>
</dbReference>
<keyword evidence="4" id="KW-0336">GPI-anchor</keyword>
<name>A0ABM1J1M9_POLDO</name>
<dbReference type="InterPro" id="IPR050344">
    <property type="entry name" value="Peptidase_M1_aminopeptidases"/>
</dbReference>
<keyword evidence="15" id="KW-1185">Reference proteome</keyword>
<protein>
    <submittedName>
        <fullName evidence="16">Aminopeptidase N</fullName>
    </submittedName>
</protein>
<feature type="chain" id="PRO_5047163463" evidence="11">
    <location>
        <begin position="25"/>
        <end position="977"/>
    </location>
</feature>
<evidence type="ECO:0000313" key="15">
    <source>
        <dbReference type="Proteomes" id="UP000694924"/>
    </source>
</evidence>
<dbReference type="Pfam" id="PF17900">
    <property type="entry name" value="Peptidase_M1_N"/>
    <property type="match status" value="1"/>
</dbReference>
<keyword evidence="4" id="KW-0472">Membrane</keyword>
<comment type="subcellular location">
    <subcellularLocation>
        <location evidence="2">Cell membrane</location>
        <topology evidence="2">Lipid-anchor</topology>
        <topology evidence="2">GPI-anchor</topology>
    </subcellularLocation>
</comment>
<dbReference type="Pfam" id="PF11838">
    <property type="entry name" value="ERAP1_C"/>
    <property type="match status" value="1"/>
</dbReference>
<evidence type="ECO:0000256" key="11">
    <source>
        <dbReference type="SAM" id="SignalP"/>
    </source>
</evidence>
<comment type="similarity">
    <text evidence="3">Belongs to the peptidase M1 family.</text>
</comment>
<proteinExistence type="inferred from homology"/>
<evidence type="ECO:0000256" key="1">
    <source>
        <dbReference type="ARBA" id="ARBA00001947"/>
    </source>
</evidence>
<accession>A0ABM1J1M9</accession>
<dbReference type="PANTHER" id="PTHR11533">
    <property type="entry name" value="PROTEASE M1 ZINC METALLOPROTEASE"/>
    <property type="match status" value="1"/>
</dbReference>
<keyword evidence="7" id="KW-0378">Hydrolase</keyword>
<evidence type="ECO:0000256" key="2">
    <source>
        <dbReference type="ARBA" id="ARBA00004609"/>
    </source>
</evidence>
<dbReference type="InterPro" id="IPR001930">
    <property type="entry name" value="Peptidase_M1"/>
</dbReference>
<dbReference type="InterPro" id="IPR045357">
    <property type="entry name" value="Aminopeptidase_N-like_N"/>
</dbReference>
<reference evidence="16" key="1">
    <citation type="submission" date="2025-08" db="UniProtKB">
        <authorList>
            <consortium name="RefSeq"/>
        </authorList>
    </citation>
    <scope>IDENTIFICATION</scope>
    <source>
        <tissue evidence="16">Whole body</tissue>
    </source>
</reference>
<feature type="domain" description="Peptidase M1 membrane alanine aminopeptidase" evidence="12">
    <location>
        <begin position="302"/>
        <end position="403"/>
    </location>
</feature>
<evidence type="ECO:0000256" key="9">
    <source>
        <dbReference type="ARBA" id="ARBA00023049"/>
    </source>
</evidence>
<dbReference type="InterPro" id="IPR027268">
    <property type="entry name" value="Peptidase_M4/M1_CTD_sf"/>
</dbReference>
<dbReference type="PRINTS" id="PR00756">
    <property type="entry name" value="ALADIPTASE"/>
</dbReference>
<evidence type="ECO:0000256" key="10">
    <source>
        <dbReference type="ARBA" id="ARBA00023288"/>
    </source>
</evidence>